<keyword evidence="1 2" id="KW-0413">Isomerase</keyword>
<dbReference type="Pfam" id="PF01261">
    <property type="entry name" value="AP_endonuc_2"/>
    <property type="match status" value="1"/>
</dbReference>
<keyword evidence="6" id="KW-1185">Reference proteome</keyword>
<dbReference type="PANTHER" id="PTHR43489:SF6">
    <property type="entry name" value="HYDROXYPYRUVATE ISOMERASE-RELATED"/>
    <property type="match status" value="1"/>
</dbReference>
<feature type="active site" description="Proton donor/acceptor" evidence="3">
    <location>
        <position position="145"/>
    </location>
</feature>
<sequence length="269" mass="28617">MKAFPLSAHMGYLFTDLPLTDRVAAARDHGFAAVEYPAPYDIPARQMAGLLNAAGLRYTQFGLRSGNAANGEKGIGILPDRREEFRASLTEALDYAEAIGVRMLHAMSGILPAAERRPEHRACYIGNLRLAAAEAAKRDITIIIEPMSAAAVPDYFIDTPQDAAQIIAETGAGNIGLLLDIFHTAAIGQDIHQTIRDHAPLIRHVHIADYPGRHEPGSGELDFPAITATLAECGYEGVLGCEYAPAGETVAGLGWMGADWVGSGTKATG</sequence>
<gene>
    <name evidence="5" type="ORF">D3P04_01715</name>
</gene>
<reference evidence="6" key="1">
    <citation type="submission" date="2018-09" db="EMBL/GenBank/DDBJ databases">
        <title>Acidovorax cavernicola nov. sp. isolated from Gruta de las Maravillas (Aracena, Spain).</title>
        <authorList>
            <person name="Jurado V."/>
            <person name="Gutierrez-Patricio S."/>
            <person name="Gonzalez-Pimentel J.L."/>
            <person name="Miller A.Z."/>
            <person name="Laiz L."/>
            <person name="Saiz-Jimenez C."/>
        </authorList>
    </citation>
    <scope>NUCLEOTIDE SEQUENCE [LARGE SCALE GENOMIC DNA]</scope>
    <source>
        <strain evidence="6">1011MAR3C25</strain>
    </source>
</reference>
<evidence type="ECO:0000256" key="1">
    <source>
        <dbReference type="ARBA" id="ARBA00023235"/>
    </source>
</evidence>
<dbReference type="EMBL" id="QZCG01000001">
    <property type="protein sequence ID" value="RJE89570.1"/>
    <property type="molecule type" value="Genomic_DNA"/>
</dbReference>
<evidence type="ECO:0000259" key="4">
    <source>
        <dbReference type="Pfam" id="PF01261"/>
    </source>
</evidence>
<dbReference type="InterPro" id="IPR026040">
    <property type="entry name" value="HyI-like"/>
</dbReference>
<feature type="domain" description="Xylose isomerase-like TIM barrel" evidence="4">
    <location>
        <begin position="23"/>
        <end position="256"/>
    </location>
</feature>
<dbReference type="Gene3D" id="3.20.20.150">
    <property type="entry name" value="Divalent-metal-dependent TIM barrel enzymes"/>
    <property type="match status" value="1"/>
</dbReference>
<feature type="active site" description="Proton donor/acceptor" evidence="3">
    <location>
        <position position="242"/>
    </location>
</feature>
<evidence type="ECO:0000313" key="6">
    <source>
        <dbReference type="Proteomes" id="UP000284202"/>
    </source>
</evidence>
<evidence type="ECO:0000256" key="2">
    <source>
        <dbReference type="PIRNR" id="PIRNR006241"/>
    </source>
</evidence>
<dbReference type="SUPFAM" id="SSF51658">
    <property type="entry name" value="Xylose isomerase-like"/>
    <property type="match status" value="1"/>
</dbReference>
<comment type="caution">
    <text evidence="5">The sequence shown here is derived from an EMBL/GenBank/DDBJ whole genome shotgun (WGS) entry which is preliminary data.</text>
</comment>
<proteinExistence type="inferred from homology"/>
<dbReference type="PANTHER" id="PTHR43489">
    <property type="entry name" value="ISOMERASE"/>
    <property type="match status" value="1"/>
</dbReference>
<protein>
    <submittedName>
        <fullName evidence="5">Hydroxypyruvate isomerase</fullName>
    </submittedName>
</protein>
<dbReference type="PIRSF" id="PIRSF006241">
    <property type="entry name" value="HyI"/>
    <property type="match status" value="1"/>
</dbReference>
<dbReference type="AlphaFoldDB" id="A0A418T8W6"/>
<name>A0A418T8W6_9RHOB</name>
<dbReference type="OrthoDB" id="9786584at2"/>
<evidence type="ECO:0000256" key="3">
    <source>
        <dbReference type="PIRSR" id="PIRSR006241-50"/>
    </source>
</evidence>
<evidence type="ECO:0000313" key="5">
    <source>
        <dbReference type="EMBL" id="RJE89570.1"/>
    </source>
</evidence>
<dbReference type="InterPro" id="IPR036237">
    <property type="entry name" value="Xyl_isomerase-like_sf"/>
</dbReference>
<organism evidence="5 6">
    <name type="scientific">Paracoccus onubensis</name>
    <dbReference type="NCBI Taxonomy" id="1675788"/>
    <lineage>
        <taxon>Bacteria</taxon>
        <taxon>Pseudomonadati</taxon>
        <taxon>Pseudomonadota</taxon>
        <taxon>Alphaproteobacteria</taxon>
        <taxon>Rhodobacterales</taxon>
        <taxon>Paracoccaceae</taxon>
        <taxon>Paracoccus</taxon>
    </lineage>
</organism>
<comment type="similarity">
    <text evidence="2">Belongs to the hyi family.</text>
</comment>
<accession>A0A418T8W6</accession>
<keyword evidence="5" id="KW-0670">Pyruvate</keyword>
<dbReference type="InterPro" id="IPR013022">
    <property type="entry name" value="Xyl_isomerase-like_TIM-brl"/>
</dbReference>
<dbReference type="InterPro" id="IPR050417">
    <property type="entry name" value="Sugar_Epim/Isomerase"/>
</dbReference>
<dbReference type="GO" id="GO:0046487">
    <property type="term" value="P:glyoxylate metabolic process"/>
    <property type="evidence" value="ECO:0007669"/>
    <property type="project" value="TreeGrafter"/>
</dbReference>
<dbReference type="GO" id="GO:0008903">
    <property type="term" value="F:hydroxypyruvate isomerase activity"/>
    <property type="evidence" value="ECO:0007669"/>
    <property type="project" value="TreeGrafter"/>
</dbReference>
<dbReference type="Proteomes" id="UP000284202">
    <property type="component" value="Unassembled WGS sequence"/>
</dbReference>